<reference evidence="1 2" key="1">
    <citation type="submission" date="2016-10" db="EMBL/GenBank/DDBJ databases">
        <authorList>
            <person name="de Groot N.N."/>
        </authorList>
    </citation>
    <scope>NUCLEOTIDE SEQUENCE [LARGE SCALE GENOMIC DNA]</scope>
    <source>
        <strain evidence="1 2">CGMCC 1.7056</strain>
    </source>
</reference>
<proteinExistence type="predicted"/>
<evidence type="ECO:0000313" key="2">
    <source>
        <dbReference type="Proteomes" id="UP000198832"/>
    </source>
</evidence>
<organism evidence="1 2">
    <name type="scientific">Nocardioides terrae</name>
    <dbReference type="NCBI Taxonomy" id="574651"/>
    <lineage>
        <taxon>Bacteria</taxon>
        <taxon>Bacillati</taxon>
        <taxon>Actinomycetota</taxon>
        <taxon>Actinomycetes</taxon>
        <taxon>Propionibacteriales</taxon>
        <taxon>Nocardioidaceae</taxon>
        <taxon>Nocardioides</taxon>
    </lineage>
</organism>
<dbReference type="AlphaFoldDB" id="A0A1I1ICV8"/>
<sequence>MVRDIDGELGAPIEEVAQDAVDATAGLYTSDASLDVEEQLRIQLHARGIAAVDEASISELAHGIRSGHHVSIAGSDGPDVPLA</sequence>
<dbReference type="Proteomes" id="UP000198832">
    <property type="component" value="Unassembled WGS sequence"/>
</dbReference>
<gene>
    <name evidence="1" type="ORF">SAMN04487968_105233</name>
</gene>
<name>A0A1I1ICV8_9ACTN</name>
<keyword evidence="2" id="KW-1185">Reference proteome</keyword>
<accession>A0A1I1ICV8</accession>
<protein>
    <submittedName>
        <fullName evidence="1">Uncharacterized protein</fullName>
    </submittedName>
</protein>
<evidence type="ECO:0000313" key="1">
    <source>
        <dbReference type="EMBL" id="SFC33861.1"/>
    </source>
</evidence>
<dbReference type="EMBL" id="FOLB01000005">
    <property type="protein sequence ID" value="SFC33861.1"/>
    <property type="molecule type" value="Genomic_DNA"/>
</dbReference>